<dbReference type="STRING" id="1380566.A0A179F2F1"/>
<dbReference type="RefSeq" id="XP_018137554.1">
    <property type="nucleotide sequence ID" value="XM_018291299.1"/>
</dbReference>
<dbReference type="GeneID" id="28855293"/>
<proteinExistence type="predicted"/>
<dbReference type="OrthoDB" id="544103at2759"/>
<organism evidence="2 3">
    <name type="scientific">Pochonia chlamydosporia 170</name>
    <dbReference type="NCBI Taxonomy" id="1380566"/>
    <lineage>
        <taxon>Eukaryota</taxon>
        <taxon>Fungi</taxon>
        <taxon>Dikarya</taxon>
        <taxon>Ascomycota</taxon>
        <taxon>Pezizomycotina</taxon>
        <taxon>Sordariomycetes</taxon>
        <taxon>Hypocreomycetidae</taxon>
        <taxon>Hypocreales</taxon>
        <taxon>Clavicipitaceae</taxon>
        <taxon>Pochonia</taxon>
    </lineage>
</organism>
<dbReference type="Gene3D" id="3.75.10.10">
    <property type="entry name" value="L-arginine/glycine Amidinotransferase, Chain A"/>
    <property type="match status" value="1"/>
</dbReference>
<evidence type="ECO:0000313" key="2">
    <source>
        <dbReference type="EMBL" id="OAQ59561.1"/>
    </source>
</evidence>
<dbReference type="SUPFAM" id="SSF55909">
    <property type="entry name" value="Pentein"/>
    <property type="match status" value="1"/>
</dbReference>
<dbReference type="AlphaFoldDB" id="A0A179F2F1"/>
<protein>
    <submittedName>
        <fullName evidence="2">Porphyromonas-type peptidyl-arginine deiminase domain-containing protein</fullName>
    </submittedName>
</protein>
<gene>
    <name evidence="2" type="ORF">VFPPC_13524</name>
</gene>
<comment type="caution">
    <text evidence="2">The sequence shown here is derived from an EMBL/GenBank/DDBJ whole genome shotgun (WGS) entry which is preliminary data.</text>
</comment>
<dbReference type="PANTHER" id="PTHR31377">
    <property type="entry name" value="AGMATINE DEIMINASE-RELATED"/>
    <property type="match status" value="1"/>
</dbReference>
<accession>A0A179F2F1</accession>
<dbReference type="Pfam" id="PF04371">
    <property type="entry name" value="PAD_porph"/>
    <property type="match status" value="1"/>
</dbReference>
<reference evidence="2 3" key="1">
    <citation type="journal article" date="2016" name="PLoS Pathog.">
        <title>Biosynthesis of antibiotic leucinostatins in bio-control fungus Purpureocillium lilacinum and their inhibition on phytophthora revealed by genome mining.</title>
        <authorList>
            <person name="Wang G."/>
            <person name="Liu Z."/>
            <person name="Lin R."/>
            <person name="Li E."/>
            <person name="Mao Z."/>
            <person name="Ling J."/>
            <person name="Yang Y."/>
            <person name="Yin W.B."/>
            <person name="Xie B."/>
        </authorList>
    </citation>
    <scope>NUCLEOTIDE SEQUENCE [LARGE SCALE GENOMIC DNA]</scope>
    <source>
        <strain evidence="2">170</strain>
    </source>
</reference>
<dbReference type="EMBL" id="LSBJ02000002">
    <property type="protein sequence ID" value="OAQ59561.1"/>
    <property type="molecule type" value="Genomic_DNA"/>
</dbReference>
<dbReference type="InterPro" id="IPR007466">
    <property type="entry name" value="Peptidyl-Arg-deiminase_porph"/>
</dbReference>
<evidence type="ECO:0000256" key="1">
    <source>
        <dbReference type="ARBA" id="ARBA00022801"/>
    </source>
</evidence>
<keyword evidence="3" id="KW-1185">Reference proteome</keyword>
<dbReference type="GO" id="GO:0009446">
    <property type="term" value="P:putrescine biosynthetic process"/>
    <property type="evidence" value="ECO:0007669"/>
    <property type="project" value="InterPro"/>
</dbReference>
<dbReference type="KEGG" id="pchm:VFPPC_13524"/>
<dbReference type="GO" id="GO:0047632">
    <property type="term" value="F:agmatine deiminase activity"/>
    <property type="evidence" value="ECO:0007669"/>
    <property type="project" value="TreeGrafter"/>
</dbReference>
<dbReference type="Proteomes" id="UP000078397">
    <property type="component" value="Unassembled WGS sequence"/>
</dbReference>
<sequence>MSVACLADGCSLPREVIWIPARRDLDPRDYHTDSLARFVKPGVIVLSKANEVKPTEWTAFHEKTLETLSFATESKVRRFGIIEIEESGEEFFELPPTVIGGSKGVGDYRVVRNYVNFLLVNYGVIMPQFGDPDRDFTAIQ</sequence>
<dbReference type="PANTHER" id="PTHR31377:SF0">
    <property type="entry name" value="AGMATINE DEIMINASE-RELATED"/>
    <property type="match status" value="1"/>
</dbReference>
<name>A0A179F2F1_METCM</name>
<keyword evidence="1" id="KW-0378">Hydrolase</keyword>
<evidence type="ECO:0000313" key="3">
    <source>
        <dbReference type="Proteomes" id="UP000078397"/>
    </source>
</evidence>
<dbReference type="GO" id="GO:0004668">
    <property type="term" value="F:protein-arginine deiminase activity"/>
    <property type="evidence" value="ECO:0007669"/>
    <property type="project" value="InterPro"/>
</dbReference>